<evidence type="ECO:0000313" key="1">
    <source>
        <dbReference type="EMBL" id="SKY34627.1"/>
    </source>
</evidence>
<dbReference type="Proteomes" id="UP000190366">
    <property type="component" value="Unassembled WGS sequence"/>
</dbReference>
<dbReference type="RefSeq" id="WP_165587236.1">
    <property type="nucleotide sequence ID" value="NZ_CP065272.1"/>
</dbReference>
<proteinExistence type="predicted"/>
<accession>A0AB38DAK7</accession>
<evidence type="ECO:0000313" key="2">
    <source>
        <dbReference type="Proteomes" id="UP000190366"/>
    </source>
</evidence>
<sequence length="56" mass="6213">MNDWEATANKLGGVSRATVFRLWKDGVLGSVQIRARRFSTDAQIDAYISQLETVAV</sequence>
<evidence type="ECO:0008006" key="3">
    <source>
        <dbReference type="Google" id="ProtNLM"/>
    </source>
</evidence>
<dbReference type="EMBL" id="FVQL01000001">
    <property type="protein sequence ID" value="SKY34627.1"/>
    <property type="molecule type" value="Genomic_DNA"/>
</dbReference>
<reference evidence="1 2" key="1">
    <citation type="submission" date="2016-11" db="EMBL/GenBank/DDBJ databases">
        <authorList>
            <consortium name="Pathogen Informatics"/>
        </authorList>
    </citation>
    <scope>NUCLEOTIDE SEQUENCE [LARGE SCALE GENOMIC DNA]</scope>
    <source>
        <strain evidence="1 2">1168</strain>
    </source>
</reference>
<comment type="caution">
    <text evidence="1">The sequence shown here is derived from an EMBL/GenBank/DDBJ whole genome shotgun (WGS) entry which is preliminary data.</text>
</comment>
<protein>
    <recommendedName>
        <fullName evidence="3">Helix-turn-helix domain-containing protein</fullName>
    </recommendedName>
</protein>
<gene>
    <name evidence="1" type="ORF">SAMEA2275630_00782</name>
</gene>
<dbReference type="AlphaFoldDB" id="A0AB38DAK7"/>
<name>A0AB38DAK7_9MYCO</name>
<organism evidence="1 2">
    <name type="scientific">Mycobacteroides abscessus subsp. massiliense</name>
    <dbReference type="NCBI Taxonomy" id="1962118"/>
    <lineage>
        <taxon>Bacteria</taxon>
        <taxon>Bacillati</taxon>
        <taxon>Actinomycetota</taxon>
        <taxon>Actinomycetes</taxon>
        <taxon>Mycobacteriales</taxon>
        <taxon>Mycobacteriaceae</taxon>
        <taxon>Mycobacteroides</taxon>
        <taxon>Mycobacteroides abscessus</taxon>
    </lineage>
</organism>